<evidence type="ECO:0000313" key="2">
    <source>
        <dbReference type="EMBL" id="GAA0958421.1"/>
    </source>
</evidence>
<dbReference type="CDD" id="cd06587">
    <property type="entry name" value="VOC"/>
    <property type="match status" value="1"/>
</dbReference>
<dbReference type="Proteomes" id="UP001500542">
    <property type="component" value="Unassembled WGS sequence"/>
</dbReference>
<dbReference type="InterPro" id="IPR004360">
    <property type="entry name" value="Glyas_Fos-R_dOase_dom"/>
</dbReference>
<feature type="domain" description="VOC" evidence="1">
    <location>
        <begin position="13"/>
        <end position="132"/>
    </location>
</feature>
<evidence type="ECO:0000259" key="1">
    <source>
        <dbReference type="PROSITE" id="PS51819"/>
    </source>
</evidence>
<keyword evidence="3" id="KW-1185">Reference proteome</keyword>
<dbReference type="RefSeq" id="WP_343980681.1">
    <property type="nucleotide sequence ID" value="NZ_BAAAHK010000019.1"/>
</dbReference>
<dbReference type="InterPro" id="IPR029068">
    <property type="entry name" value="Glyas_Bleomycin-R_OHBP_Dase"/>
</dbReference>
<accession>A0ABN1RJL2</accession>
<comment type="caution">
    <text evidence="2">The sequence shown here is derived from an EMBL/GenBank/DDBJ whole genome shotgun (WGS) entry which is preliminary data.</text>
</comment>
<sequence length="152" mass="16620">MTSGDLMKAELDGIFAVKLPVKELATSRRWYEKVFDLTTQFEFPDEHGVIRGVAYDCPGLGNSGLALRERPDIAGLSGFDPVLFGVKDKQAVDAWIAHLTALGIEHQLVLATIGWLVIFHDPDGLEIHLYSRERHGKELAGTPGRGRPATGA</sequence>
<dbReference type="SUPFAM" id="SSF54593">
    <property type="entry name" value="Glyoxalase/Bleomycin resistance protein/Dihydroxybiphenyl dioxygenase"/>
    <property type="match status" value="1"/>
</dbReference>
<gene>
    <name evidence="2" type="ORF">GCM10009554_70670</name>
</gene>
<dbReference type="InterPro" id="IPR037523">
    <property type="entry name" value="VOC_core"/>
</dbReference>
<protein>
    <submittedName>
        <fullName evidence="2">VOC family protein</fullName>
    </submittedName>
</protein>
<proteinExistence type="predicted"/>
<reference evidence="2 3" key="1">
    <citation type="journal article" date="2019" name="Int. J. Syst. Evol. Microbiol.">
        <title>The Global Catalogue of Microorganisms (GCM) 10K type strain sequencing project: providing services to taxonomists for standard genome sequencing and annotation.</title>
        <authorList>
            <consortium name="The Broad Institute Genomics Platform"/>
            <consortium name="The Broad Institute Genome Sequencing Center for Infectious Disease"/>
            <person name="Wu L."/>
            <person name="Ma J."/>
        </authorList>
    </citation>
    <scope>NUCLEOTIDE SEQUENCE [LARGE SCALE GENOMIC DNA]</scope>
    <source>
        <strain evidence="2 3">JCM 10977</strain>
    </source>
</reference>
<organism evidence="2 3">
    <name type="scientific">Kribbella koreensis</name>
    <dbReference type="NCBI Taxonomy" id="57909"/>
    <lineage>
        <taxon>Bacteria</taxon>
        <taxon>Bacillati</taxon>
        <taxon>Actinomycetota</taxon>
        <taxon>Actinomycetes</taxon>
        <taxon>Propionibacteriales</taxon>
        <taxon>Kribbellaceae</taxon>
        <taxon>Kribbella</taxon>
    </lineage>
</organism>
<dbReference type="EMBL" id="BAAAHK010000019">
    <property type="protein sequence ID" value="GAA0958421.1"/>
    <property type="molecule type" value="Genomic_DNA"/>
</dbReference>
<dbReference type="Gene3D" id="3.10.180.10">
    <property type="entry name" value="2,3-Dihydroxybiphenyl 1,2-Dioxygenase, domain 1"/>
    <property type="match status" value="1"/>
</dbReference>
<dbReference type="PROSITE" id="PS51819">
    <property type="entry name" value="VOC"/>
    <property type="match status" value="1"/>
</dbReference>
<dbReference type="Pfam" id="PF00903">
    <property type="entry name" value="Glyoxalase"/>
    <property type="match status" value="1"/>
</dbReference>
<name>A0ABN1RJL2_9ACTN</name>
<evidence type="ECO:0000313" key="3">
    <source>
        <dbReference type="Proteomes" id="UP001500542"/>
    </source>
</evidence>